<feature type="region of interest" description="Disordered" evidence="1">
    <location>
        <begin position="614"/>
        <end position="657"/>
    </location>
</feature>
<protein>
    <recommendedName>
        <fullName evidence="3">START domain-containing protein</fullName>
    </recommendedName>
</protein>
<evidence type="ECO:0000259" key="3">
    <source>
        <dbReference type="PROSITE" id="PS50848"/>
    </source>
</evidence>
<dbReference type="InterPro" id="IPR023393">
    <property type="entry name" value="START-like_dom_sf"/>
</dbReference>
<evidence type="ECO:0000313" key="5">
    <source>
        <dbReference type="Proteomes" id="UP000612055"/>
    </source>
</evidence>
<feature type="compositionally biased region" description="Pro residues" evidence="1">
    <location>
        <begin position="521"/>
        <end position="540"/>
    </location>
</feature>
<proteinExistence type="predicted"/>
<dbReference type="InterPro" id="IPR051213">
    <property type="entry name" value="START_lipid_transfer"/>
</dbReference>
<accession>A0A836C016</accession>
<feature type="region of interest" description="Disordered" evidence="1">
    <location>
        <begin position="24"/>
        <end position="137"/>
    </location>
</feature>
<feature type="region of interest" description="Disordered" evidence="1">
    <location>
        <begin position="520"/>
        <end position="595"/>
    </location>
</feature>
<dbReference type="PANTHER" id="PTHR19308">
    <property type="entry name" value="PHOSPHATIDYLCHOLINE TRANSFER PROTEIN"/>
    <property type="match status" value="1"/>
</dbReference>
<feature type="domain" description="START" evidence="3">
    <location>
        <begin position="235"/>
        <end position="456"/>
    </location>
</feature>
<keyword evidence="2" id="KW-0732">Signal</keyword>
<dbReference type="PANTHER" id="PTHR19308:SF39">
    <property type="entry name" value="PHOSPHATIDYLCHOLINE TRANSFER PROTEIN"/>
    <property type="match status" value="1"/>
</dbReference>
<dbReference type="AlphaFoldDB" id="A0A836C016"/>
<organism evidence="4 5">
    <name type="scientific">Edaphochlamys debaryana</name>
    <dbReference type="NCBI Taxonomy" id="47281"/>
    <lineage>
        <taxon>Eukaryota</taxon>
        <taxon>Viridiplantae</taxon>
        <taxon>Chlorophyta</taxon>
        <taxon>core chlorophytes</taxon>
        <taxon>Chlorophyceae</taxon>
        <taxon>CS clade</taxon>
        <taxon>Chlamydomonadales</taxon>
        <taxon>Chlamydomonadales incertae sedis</taxon>
        <taxon>Edaphochlamys</taxon>
    </lineage>
</organism>
<dbReference type="Proteomes" id="UP000612055">
    <property type="component" value="Unassembled WGS sequence"/>
</dbReference>
<feature type="compositionally biased region" description="Low complexity" evidence="1">
    <location>
        <begin position="636"/>
        <end position="645"/>
    </location>
</feature>
<feature type="region of interest" description="Disordered" evidence="1">
    <location>
        <begin position="160"/>
        <end position="204"/>
    </location>
</feature>
<feature type="compositionally biased region" description="Acidic residues" evidence="1">
    <location>
        <begin position="766"/>
        <end position="778"/>
    </location>
</feature>
<evidence type="ECO:0000313" key="4">
    <source>
        <dbReference type="EMBL" id="KAG2493989.1"/>
    </source>
</evidence>
<feature type="region of interest" description="Disordered" evidence="1">
    <location>
        <begin position="734"/>
        <end position="801"/>
    </location>
</feature>
<name>A0A836C016_9CHLO</name>
<feature type="compositionally biased region" description="Basic residues" evidence="1">
    <location>
        <begin position="583"/>
        <end position="595"/>
    </location>
</feature>
<feature type="compositionally biased region" description="Low complexity" evidence="1">
    <location>
        <begin position="109"/>
        <end position="121"/>
    </location>
</feature>
<gene>
    <name evidence="4" type="ORF">HYH03_007916</name>
</gene>
<feature type="compositionally biased region" description="Gly residues" evidence="1">
    <location>
        <begin position="646"/>
        <end position="657"/>
    </location>
</feature>
<evidence type="ECO:0000256" key="2">
    <source>
        <dbReference type="SAM" id="SignalP"/>
    </source>
</evidence>
<feature type="signal peptide" evidence="2">
    <location>
        <begin position="1"/>
        <end position="19"/>
    </location>
</feature>
<reference evidence="4" key="1">
    <citation type="journal article" date="2020" name="bioRxiv">
        <title>Comparative genomics of Chlamydomonas.</title>
        <authorList>
            <person name="Craig R.J."/>
            <person name="Hasan A.R."/>
            <person name="Ness R.W."/>
            <person name="Keightley P.D."/>
        </authorList>
    </citation>
    <scope>NUCLEOTIDE SEQUENCE</scope>
    <source>
        <strain evidence="4">CCAP 11/70</strain>
    </source>
</reference>
<dbReference type="PROSITE" id="PS50848">
    <property type="entry name" value="START"/>
    <property type="match status" value="1"/>
</dbReference>
<dbReference type="GO" id="GO:0005737">
    <property type="term" value="C:cytoplasm"/>
    <property type="evidence" value="ECO:0007669"/>
    <property type="project" value="UniProtKB-ARBA"/>
</dbReference>
<dbReference type="SUPFAM" id="SSF55961">
    <property type="entry name" value="Bet v1-like"/>
    <property type="match status" value="1"/>
</dbReference>
<feature type="compositionally biased region" description="Basic and acidic residues" evidence="1">
    <location>
        <begin position="615"/>
        <end position="635"/>
    </location>
</feature>
<keyword evidence="5" id="KW-1185">Reference proteome</keyword>
<dbReference type="EMBL" id="JAEHOE010000034">
    <property type="protein sequence ID" value="KAG2493989.1"/>
    <property type="molecule type" value="Genomic_DNA"/>
</dbReference>
<dbReference type="GO" id="GO:0008289">
    <property type="term" value="F:lipid binding"/>
    <property type="evidence" value="ECO:0007669"/>
    <property type="project" value="InterPro"/>
</dbReference>
<sequence>MATLLLVFGTGLLAGRSLGRRQVRRRYSSAEALGHKEEPGESSDGATESGRLEGDAESAVAATPKPVLGAKPSAGEAAAAAAAAAGEGAGAGLLTPSPAPPSRWRRALRLAPRVSGSGAAAPSPPPQAAAGNPLRPLGDAAASAEAVSANATAAAAAPAAAATPAMHGRRPSVPEPQTPTAAATPAATTAAAPPPPPPQSDLEHPTHVWYVSEKDLDFFRARAELDQPFSAAAGGWAHVMEREVVGSYRYTSYRRSRPNGIGEYRSVTVVPDVSPLEYLDFSLDDNSRCQWEGFMVSAEVLEAGEQRQRQQVVRWIRTFPFGFITDRQYVIARQLYSVTPDGAVHKGLPYGVGGPGSGPGPQHTPVADFYVITKSIDHPGAHDGAHGKVVQIQDYHSMWRCRTVPCPWGGPRPAVEVVLLHSEDMRIPERLARMAINMGMSKFVHTMCAAVPGFVQERRRRVGPTQTDPLSYGHHHHVYGKAAKGHVPPEELAAAAAAAEKEASHARVMAAAAEALAAPATPSPAAAPPPSAAAPSPLTPTPGGGREVAAPLASEPASARALWHPSMPSAAAAATPPPPALPGRHRHHERPHHRHGAFHTAVSRFSLAEVALSNGHEDGHEGGGSEHGAGEREGAAEPGASADVVGGAGAGGGGEAAGAGWWAGDPWARIGRAMSATGLWQRQDLPQVSSAWGASPQGAGRRGPRPRELSLNLLLRRAAIAGLAVAVLRRVLTGGRGGGGKGKDKGRGTGRRGVRIGTQGTRSMDEGTEDGGGEETESELAREGRRGGVQGRGRGEREGVRLMRVPELLGEVVE</sequence>
<evidence type="ECO:0000256" key="1">
    <source>
        <dbReference type="SAM" id="MobiDB-lite"/>
    </source>
</evidence>
<dbReference type="OrthoDB" id="1295045at2759"/>
<comment type="caution">
    <text evidence="4">The sequence shown here is derived from an EMBL/GenBank/DDBJ whole genome shotgun (WGS) entry which is preliminary data.</text>
</comment>
<feature type="compositionally biased region" description="Low complexity" evidence="1">
    <location>
        <begin position="178"/>
        <end position="191"/>
    </location>
</feature>
<dbReference type="InterPro" id="IPR002913">
    <property type="entry name" value="START_lipid-bd_dom"/>
</dbReference>
<feature type="compositionally biased region" description="Low complexity" evidence="1">
    <location>
        <begin position="74"/>
        <end position="86"/>
    </location>
</feature>
<dbReference type="Gene3D" id="3.30.530.20">
    <property type="match status" value="1"/>
</dbReference>
<feature type="chain" id="PRO_5032481811" description="START domain-containing protein" evidence="2">
    <location>
        <begin position="20"/>
        <end position="814"/>
    </location>
</feature>